<proteinExistence type="predicted"/>
<reference evidence="1" key="1">
    <citation type="submission" date="2021-03" db="EMBL/GenBank/DDBJ databases">
        <title>Molecular epidemiology and mechanisms of colistin and carbapenem resistance in Enterobacteriaceae from clinical isolates, the environment and porcine samples in Pretoria, South Africa.</title>
        <authorList>
            <person name="Bogoshi D."/>
            <person name="Mbelle N.M."/>
            <person name="Naidoo V."/>
            <person name="Osei Sekyere J."/>
        </authorList>
    </citation>
    <scope>NUCLEOTIDE SEQUENCE</scope>
    <source>
        <strain evidence="1">C052</strain>
    </source>
</reference>
<evidence type="ECO:0000313" key="1">
    <source>
        <dbReference type="EMBL" id="MBO1916321.1"/>
    </source>
</evidence>
<dbReference type="AlphaFoldDB" id="A0A939NC31"/>
<comment type="caution">
    <text evidence="1">The sequence shown here is derived from an EMBL/GenBank/DDBJ whole genome shotgun (WGS) entry which is preliminary data.</text>
</comment>
<name>A0A939NC31_PRORE</name>
<organism evidence="1 2">
    <name type="scientific">Providencia rettgeri</name>
    <dbReference type="NCBI Taxonomy" id="587"/>
    <lineage>
        <taxon>Bacteria</taxon>
        <taxon>Pseudomonadati</taxon>
        <taxon>Pseudomonadota</taxon>
        <taxon>Gammaproteobacteria</taxon>
        <taxon>Enterobacterales</taxon>
        <taxon>Morganellaceae</taxon>
        <taxon>Providencia</taxon>
    </lineage>
</organism>
<protein>
    <submittedName>
        <fullName evidence="1">Uncharacterized protein</fullName>
    </submittedName>
</protein>
<gene>
    <name evidence="1" type="ORF">J4727_12685</name>
</gene>
<accession>A0A939NC31</accession>
<sequence length="72" mass="8013">MVVTHPATPGYGLELGGKQARFQARTVAFSAERDNYRDQDVDAICNQHQQLQDIIAQTDAELVVEQALREGK</sequence>
<evidence type="ECO:0000313" key="2">
    <source>
        <dbReference type="Proteomes" id="UP000664477"/>
    </source>
</evidence>
<dbReference type="Proteomes" id="UP000664477">
    <property type="component" value="Unassembled WGS sequence"/>
</dbReference>
<dbReference type="EMBL" id="JAGETQ010000069">
    <property type="protein sequence ID" value="MBO1916321.1"/>
    <property type="molecule type" value="Genomic_DNA"/>
</dbReference>